<dbReference type="InterPro" id="IPR036116">
    <property type="entry name" value="FN3_sf"/>
</dbReference>
<feature type="domain" description="Fibronectin type-III" evidence="12">
    <location>
        <begin position="103"/>
        <end position="194"/>
    </location>
</feature>
<evidence type="ECO:0000256" key="8">
    <source>
        <dbReference type="ARBA" id="ARBA00023180"/>
    </source>
</evidence>
<dbReference type="Pfam" id="PF00041">
    <property type="entry name" value="fn3"/>
    <property type="match status" value="8"/>
</dbReference>
<dbReference type="PANTHER" id="PTHR46957:SF3">
    <property type="entry name" value="CYTOKINE RECEPTOR"/>
    <property type="match status" value="1"/>
</dbReference>
<dbReference type="PANTHER" id="PTHR46957">
    <property type="entry name" value="CYTOKINE RECEPTOR"/>
    <property type="match status" value="1"/>
</dbReference>
<dbReference type="InterPro" id="IPR050713">
    <property type="entry name" value="RTP_Phos/Ushers"/>
</dbReference>
<proteinExistence type="predicted"/>
<evidence type="ECO:0000256" key="10">
    <source>
        <dbReference type="SAM" id="MobiDB-lite"/>
    </source>
</evidence>
<dbReference type="FunFam" id="2.60.40.10:FF:000093">
    <property type="entry name" value="Down syndrome cell adhesion molecule, isoform B"/>
    <property type="match status" value="1"/>
</dbReference>
<feature type="domain" description="Fibronectin type-III" evidence="12">
    <location>
        <begin position="199"/>
        <end position="297"/>
    </location>
</feature>
<dbReference type="FunFam" id="2.60.40.10:FF:000036">
    <property type="entry name" value="receptor-type tyrosine-protein phosphatase delta isoform X1"/>
    <property type="match status" value="1"/>
</dbReference>
<evidence type="ECO:0000256" key="4">
    <source>
        <dbReference type="ARBA" id="ARBA00022737"/>
    </source>
</evidence>
<keyword evidence="9" id="KW-0393">Immunoglobulin domain</keyword>
<feature type="domain" description="Fibronectin type-III" evidence="12">
    <location>
        <begin position="601"/>
        <end position="693"/>
    </location>
</feature>
<keyword evidence="3" id="KW-0732">Signal</keyword>
<keyword evidence="2 11" id="KW-0812">Transmembrane</keyword>
<keyword evidence="8" id="KW-0325">Glycoprotein</keyword>
<evidence type="ECO:0000256" key="3">
    <source>
        <dbReference type="ARBA" id="ARBA00022729"/>
    </source>
</evidence>
<keyword evidence="5 11" id="KW-1133">Transmembrane helix</keyword>
<feature type="compositionally biased region" description="Basic and acidic residues" evidence="10">
    <location>
        <begin position="950"/>
        <end position="959"/>
    </location>
</feature>
<feature type="non-terminal residue" evidence="13">
    <location>
        <position position="1"/>
    </location>
</feature>
<evidence type="ECO:0000256" key="9">
    <source>
        <dbReference type="ARBA" id="ARBA00023319"/>
    </source>
</evidence>
<accession>A0A8S3ZXH6</accession>
<feature type="domain" description="Fibronectin type-III" evidence="12">
    <location>
        <begin position="407"/>
        <end position="499"/>
    </location>
</feature>
<evidence type="ECO:0000256" key="1">
    <source>
        <dbReference type="ARBA" id="ARBA00004479"/>
    </source>
</evidence>
<dbReference type="SMART" id="SM00060">
    <property type="entry name" value="FN3"/>
    <property type="match status" value="8"/>
</dbReference>
<feature type="non-terminal residue" evidence="13">
    <location>
        <position position="1044"/>
    </location>
</feature>
<reference evidence="13" key="1">
    <citation type="submission" date="2021-04" db="EMBL/GenBank/DDBJ databases">
        <authorList>
            <consortium name="Molecular Ecology Group"/>
        </authorList>
    </citation>
    <scope>NUCLEOTIDE SEQUENCE</scope>
</reference>
<keyword evidence="6 11" id="KW-0472">Membrane</keyword>
<name>A0A8S3ZXH6_9EUPU</name>
<dbReference type="Gene3D" id="2.60.40.10">
    <property type="entry name" value="Immunoglobulins"/>
    <property type="match status" value="8"/>
</dbReference>
<evidence type="ECO:0000256" key="11">
    <source>
        <dbReference type="SAM" id="Phobius"/>
    </source>
</evidence>
<evidence type="ECO:0000256" key="5">
    <source>
        <dbReference type="ARBA" id="ARBA00022989"/>
    </source>
</evidence>
<keyword evidence="7" id="KW-1015">Disulfide bond</keyword>
<evidence type="ECO:0000256" key="6">
    <source>
        <dbReference type="ARBA" id="ARBA00023136"/>
    </source>
</evidence>
<feature type="region of interest" description="Disordered" evidence="10">
    <location>
        <begin position="175"/>
        <end position="204"/>
    </location>
</feature>
<comment type="caution">
    <text evidence="13">The sequence shown here is derived from an EMBL/GenBank/DDBJ whole genome shotgun (WGS) entry which is preliminary data.</text>
</comment>
<feature type="domain" description="Fibronectin type-III" evidence="12">
    <location>
        <begin position="698"/>
        <end position="803"/>
    </location>
</feature>
<protein>
    <recommendedName>
        <fullName evidence="12">Fibronectin type-III domain-containing protein</fullName>
    </recommendedName>
</protein>
<feature type="domain" description="Fibronectin type-III" evidence="12">
    <location>
        <begin position="504"/>
        <end position="597"/>
    </location>
</feature>
<dbReference type="AlphaFoldDB" id="A0A8S3ZXH6"/>
<sequence length="1044" mass="117143">PGSPPENVMARAASATTVIVTWDEPKIPNGVIQGYKVFYTTSPEEPIFFWTQQEVKNDNRMATITGLTPNMTYTISVLAYSSIGQGPMSHPIQVLTTQGVPYQPLNLVAEPISPNVILVKWEPPQEADSIKSYELYFNDSHYRQNGRVSIDPPVHNYRLINLTPDTVYHIQVSAKSARGEGPRTPTVQVHTPPFTPEAAPEDVSGSAVSEKEIHVTWKPPDPKKQNGKLEGYKVYAVENGNGKTDKDAVEKMVGADQLSVTIDGLKTWTDYKVWVVAFNKVGDGPPSAPVVIKTDEDVPGEPKKVRVEAVNSTAIFVEWDAPQAKEQNGVIRGYQVHYIEANSNDEPIPGAREQSFDTHDPTKTDALITGLKPETRYLIQVAAYTRKGDGLRSRQKILTTKGAVPSPPRSLHVNLVQDDPPSVKVTWQRPAETHGDIKNYRIIWGPRGERYDEIVLNSEIYSYLTNTLDKGTTYEFRVSAKNEVDYGERAVATITTPDGAPSGAPQNFTATGLTETSVRLTWDLPARNLRNGDIVMYQITYHKLSDPINEEDLNSTDTFVDLVGLEMNTDYIFKIKAYTSRGAGPWSNRLHFRTFGRMPPPPKNVKARRTSDTTIEVRWDEPDTPVSGYKIFYNMFATPAMYVWQQMETGPYTVADITGLEPLTVYAIRVQAKSVDGRYGNMSETITTDVREVQRDDAVQRFRVTQRLTNQVKLSWDKPRREDVQSYMLRYDGIKTYREDNELKQVSFESKEVKINHQHTTWTVTNLKPKMKFEFNISAVFRDGEEGSQQSLVTETLIDAPPRVEKPTILAVQKGTIQMGLKRASEKNGPISHYHIIVVPSKSGLTKLPSDYTLEELTKERMSTDMPASHPYIAARFESQSLPSEFYLGNNQEYGSFSNRPLNTDDRYRVFLRAYSVDQRLYTSSDFSDEISISSIIGSHPPRGSTGDKGNQKKVKDAEVYGEDSQVKDFNDADASALLTIVAPTCAGAVIVIIICAIICFIFMRSKKKTKGDPMEPEAKALMIEPPSYSVDPVEMRRQHYQTP</sequence>
<evidence type="ECO:0000259" key="12">
    <source>
        <dbReference type="PROSITE" id="PS50853"/>
    </source>
</evidence>
<dbReference type="InterPro" id="IPR003961">
    <property type="entry name" value="FN3_dom"/>
</dbReference>
<dbReference type="PRINTS" id="PR00014">
    <property type="entry name" value="FNTYPEIII"/>
</dbReference>
<gene>
    <name evidence="13" type="ORF">CUNI_LOCUS18426</name>
</gene>
<dbReference type="Proteomes" id="UP000678393">
    <property type="component" value="Unassembled WGS sequence"/>
</dbReference>
<dbReference type="Pfam" id="PF23144">
    <property type="entry name" value="Fn3_PTPRU"/>
    <property type="match status" value="1"/>
</dbReference>
<dbReference type="FunFam" id="2.60.40.10:FF:000028">
    <property type="entry name" value="Neuronal cell adhesion molecule"/>
    <property type="match status" value="2"/>
</dbReference>
<keyword evidence="14" id="KW-1185">Reference proteome</keyword>
<evidence type="ECO:0000313" key="13">
    <source>
        <dbReference type="EMBL" id="CAG5132868.1"/>
    </source>
</evidence>
<evidence type="ECO:0000313" key="14">
    <source>
        <dbReference type="Proteomes" id="UP000678393"/>
    </source>
</evidence>
<feature type="region of interest" description="Disordered" evidence="10">
    <location>
        <begin position="938"/>
        <end position="959"/>
    </location>
</feature>
<dbReference type="EMBL" id="CAJHNH020005713">
    <property type="protein sequence ID" value="CAG5132868.1"/>
    <property type="molecule type" value="Genomic_DNA"/>
</dbReference>
<dbReference type="GO" id="GO:0016020">
    <property type="term" value="C:membrane"/>
    <property type="evidence" value="ECO:0007669"/>
    <property type="project" value="UniProtKB-SubCell"/>
</dbReference>
<dbReference type="CDD" id="cd00063">
    <property type="entry name" value="FN3"/>
    <property type="match status" value="8"/>
</dbReference>
<evidence type="ECO:0000256" key="2">
    <source>
        <dbReference type="ARBA" id="ARBA00022692"/>
    </source>
</evidence>
<dbReference type="SUPFAM" id="SSF49265">
    <property type="entry name" value="Fibronectin type III"/>
    <property type="match status" value="6"/>
</dbReference>
<feature type="domain" description="Fibronectin type-III" evidence="12">
    <location>
        <begin position="301"/>
        <end position="403"/>
    </location>
</feature>
<organism evidence="13 14">
    <name type="scientific">Candidula unifasciata</name>
    <dbReference type="NCBI Taxonomy" id="100452"/>
    <lineage>
        <taxon>Eukaryota</taxon>
        <taxon>Metazoa</taxon>
        <taxon>Spiralia</taxon>
        <taxon>Lophotrochozoa</taxon>
        <taxon>Mollusca</taxon>
        <taxon>Gastropoda</taxon>
        <taxon>Heterobranchia</taxon>
        <taxon>Euthyneura</taxon>
        <taxon>Panpulmonata</taxon>
        <taxon>Eupulmonata</taxon>
        <taxon>Stylommatophora</taxon>
        <taxon>Helicina</taxon>
        <taxon>Helicoidea</taxon>
        <taxon>Geomitridae</taxon>
        <taxon>Candidula</taxon>
    </lineage>
</organism>
<dbReference type="InterPro" id="IPR057598">
    <property type="entry name" value="Fn3_PTPRU"/>
</dbReference>
<dbReference type="OrthoDB" id="10253954at2759"/>
<dbReference type="InterPro" id="IPR013783">
    <property type="entry name" value="Ig-like_fold"/>
</dbReference>
<feature type="transmembrane region" description="Helical" evidence="11">
    <location>
        <begin position="977"/>
        <end position="1004"/>
    </location>
</feature>
<dbReference type="PROSITE" id="PS50853">
    <property type="entry name" value="FN3"/>
    <property type="match status" value="8"/>
</dbReference>
<feature type="domain" description="Fibronectin type-III" evidence="12">
    <location>
        <begin position="4"/>
        <end position="99"/>
    </location>
</feature>
<evidence type="ECO:0000256" key="7">
    <source>
        <dbReference type="ARBA" id="ARBA00023157"/>
    </source>
</evidence>
<keyword evidence="4" id="KW-0677">Repeat</keyword>
<comment type="subcellular location">
    <subcellularLocation>
        <location evidence="1">Membrane</location>
        <topology evidence="1">Single-pass type I membrane protein</topology>
    </subcellularLocation>
</comment>